<evidence type="ECO:0000256" key="1">
    <source>
        <dbReference type="ARBA" id="ARBA00004651"/>
    </source>
</evidence>
<dbReference type="Gene3D" id="1.20.120.940">
    <property type="entry name" value="Putative aromatic acid exporter, C-terminal domain"/>
    <property type="match status" value="1"/>
</dbReference>
<dbReference type="Pfam" id="PF06081">
    <property type="entry name" value="ArAE_1"/>
    <property type="match status" value="1"/>
</dbReference>
<comment type="caution">
    <text evidence="8">The sequence shown here is derived from an EMBL/GenBank/DDBJ whole genome shotgun (WGS) entry which is preliminary data.</text>
</comment>
<dbReference type="PANTHER" id="PTHR40064:SF1">
    <property type="entry name" value="MEMBRANE PROTEIN"/>
    <property type="match status" value="1"/>
</dbReference>
<evidence type="ECO:0000256" key="5">
    <source>
        <dbReference type="ARBA" id="ARBA00023136"/>
    </source>
</evidence>
<evidence type="ECO:0000313" key="8">
    <source>
        <dbReference type="EMBL" id="MBD7916432.1"/>
    </source>
</evidence>
<gene>
    <name evidence="8" type="ORF">H9660_14910</name>
</gene>
<evidence type="ECO:0000256" key="2">
    <source>
        <dbReference type="ARBA" id="ARBA00022475"/>
    </source>
</evidence>
<keyword evidence="3 6" id="KW-0812">Transmembrane</keyword>
<evidence type="ECO:0000256" key="6">
    <source>
        <dbReference type="SAM" id="Phobius"/>
    </source>
</evidence>
<organism evidence="8 9">
    <name type="scientific">Clostridium gallinarum</name>
    <dbReference type="NCBI Taxonomy" id="2762246"/>
    <lineage>
        <taxon>Bacteria</taxon>
        <taxon>Bacillati</taxon>
        <taxon>Bacillota</taxon>
        <taxon>Clostridia</taxon>
        <taxon>Eubacteriales</taxon>
        <taxon>Clostridiaceae</taxon>
        <taxon>Clostridium</taxon>
    </lineage>
</organism>
<feature type="transmembrane region" description="Helical" evidence="6">
    <location>
        <begin position="78"/>
        <end position="96"/>
    </location>
</feature>
<keyword evidence="9" id="KW-1185">Reference proteome</keyword>
<evidence type="ECO:0000256" key="3">
    <source>
        <dbReference type="ARBA" id="ARBA00022692"/>
    </source>
</evidence>
<dbReference type="Pfam" id="PF11728">
    <property type="entry name" value="ArAE_1_C"/>
    <property type="match status" value="1"/>
</dbReference>
<dbReference type="EMBL" id="JACSQZ010000082">
    <property type="protein sequence ID" value="MBD7916432.1"/>
    <property type="molecule type" value="Genomic_DNA"/>
</dbReference>
<dbReference type="PANTHER" id="PTHR40064">
    <property type="entry name" value="MEMBRANE PROTEIN-RELATED"/>
    <property type="match status" value="1"/>
</dbReference>
<dbReference type="RefSeq" id="WP_191751174.1">
    <property type="nucleotide sequence ID" value="NZ_JACSQZ010000082.1"/>
</dbReference>
<accession>A0ABR8Q7M3</accession>
<feature type="transmembrane region" description="Helical" evidence="6">
    <location>
        <begin position="54"/>
        <end position="72"/>
    </location>
</feature>
<dbReference type="InterPro" id="IPR038323">
    <property type="entry name" value="ArAE_1_C_sf"/>
</dbReference>
<reference evidence="8 9" key="1">
    <citation type="submission" date="2020-08" db="EMBL/GenBank/DDBJ databases">
        <title>A Genomic Blueprint of the Chicken Gut Microbiome.</title>
        <authorList>
            <person name="Gilroy R."/>
            <person name="Ravi A."/>
            <person name="Getino M."/>
            <person name="Pursley I."/>
            <person name="Horton D.L."/>
            <person name="Alikhan N.-F."/>
            <person name="Baker D."/>
            <person name="Gharbi K."/>
            <person name="Hall N."/>
            <person name="Watson M."/>
            <person name="Adriaenssens E.M."/>
            <person name="Foster-Nyarko E."/>
            <person name="Jarju S."/>
            <person name="Secka A."/>
            <person name="Antonio M."/>
            <person name="Oren A."/>
            <person name="Chaudhuri R."/>
            <person name="La Ragione R.M."/>
            <person name="Hildebrand F."/>
            <person name="Pallen M.J."/>
        </authorList>
    </citation>
    <scope>NUCLEOTIDE SEQUENCE [LARGE SCALE GENOMIC DNA]</scope>
    <source>
        <strain evidence="8 9">Sa3CUN1</strain>
    </source>
</reference>
<keyword evidence="2" id="KW-1003">Cell membrane</keyword>
<keyword evidence="5 6" id="KW-0472">Membrane</keyword>
<feature type="transmembrane region" description="Helical" evidence="6">
    <location>
        <begin position="12"/>
        <end position="42"/>
    </location>
</feature>
<dbReference type="Proteomes" id="UP000640335">
    <property type="component" value="Unassembled WGS sequence"/>
</dbReference>
<dbReference type="InterPro" id="IPR052984">
    <property type="entry name" value="UPF0421"/>
</dbReference>
<protein>
    <submittedName>
        <fullName evidence="8">Aromatic acid exporter family protein</fullName>
    </submittedName>
</protein>
<feature type="transmembrane region" description="Helical" evidence="6">
    <location>
        <begin position="127"/>
        <end position="145"/>
    </location>
</feature>
<name>A0ABR8Q7M3_9CLOT</name>
<keyword evidence="4 6" id="KW-1133">Transmembrane helix</keyword>
<evidence type="ECO:0000256" key="4">
    <source>
        <dbReference type="ARBA" id="ARBA00022989"/>
    </source>
</evidence>
<feature type="domain" description="Putative aromatic acid exporter C-terminal" evidence="7">
    <location>
        <begin position="147"/>
        <end position="311"/>
    </location>
</feature>
<evidence type="ECO:0000313" key="9">
    <source>
        <dbReference type="Proteomes" id="UP000640335"/>
    </source>
</evidence>
<dbReference type="InterPro" id="IPR010343">
    <property type="entry name" value="ArAE_1"/>
</dbReference>
<evidence type="ECO:0000259" key="7">
    <source>
        <dbReference type="Pfam" id="PF11728"/>
    </source>
</evidence>
<sequence length="324" mass="37778">MKYIYNLAFKMSISATIALILANILNVQFSTVAAVIAILSIQDTKKKALIVGRNRIYACIIAIFLSFLTYKFLGQSPITFALFLLIFIPLTSRFNISEGMVPAVVLSTHLFVANEITSYWITNELLIMIIGVGIASIANLFMPSLHKQFEEDKAYIEKNYRLILSKMSKSLLTYAVDRDEKIIINNLEKRLNESIDRAYKIANNNLLKSDSYYVDYMNMRKNQFDIIKKLRSHFEKFYMSFDQTHMISKFTKNVADQIKDTNDCRDLLEELENIKKDCKRMALPKTREEFENRAQLLQFLNDMEDLLRIKRNFILTYNLDNNKK</sequence>
<dbReference type="InterPro" id="IPR021062">
    <property type="entry name" value="ArAE_1_C"/>
</dbReference>
<proteinExistence type="predicted"/>
<comment type="subcellular location">
    <subcellularLocation>
        <location evidence="1">Cell membrane</location>
        <topology evidence="1">Multi-pass membrane protein</topology>
    </subcellularLocation>
</comment>